<dbReference type="PANTHER" id="PTHR30606">
    <property type="entry name" value="LIPID A BIOSYNTHESIS LAUROYL ACYLTRANSFERASE"/>
    <property type="match status" value="1"/>
</dbReference>
<comment type="caution">
    <text evidence="7">The sequence shown here is derived from an EMBL/GenBank/DDBJ whole genome shotgun (WGS) entry which is preliminary data.</text>
</comment>
<reference evidence="7 8" key="2">
    <citation type="submission" date="2018-05" db="EMBL/GenBank/DDBJ databases">
        <authorList>
            <person name="Lanie J.A."/>
            <person name="Ng W.-L."/>
            <person name="Kazmierczak K.M."/>
            <person name="Andrzejewski T.M."/>
            <person name="Davidsen T.M."/>
            <person name="Wayne K.J."/>
            <person name="Tettelin H."/>
            <person name="Glass J.I."/>
            <person name="Rusch D."/>
            <person name="Podicherti R."/>
            <person name="Tsui H.-C.T."/>
            <person name="Winkler M.E."/>
        </authorList>
    </citation>
    <scope>NUCLEOTIDE SEQUENCE [LARGE SCALE GENOMIC DNA]</scope>
    <source>
        <strain evidence="7 8">YBY</strain>
    </source>
</reference>
<evidence type="ECO:0000313" key="8">
    <source>
        <dbReference type="Proteomes" id="UP000245216"/>
    </source>
</evidence>
<comment type="subcellular location">
    <subcellularLocation>
        <location evidence="1">Cell inner membrane</location>
    </subcellularLocation>
</comment>
<accession>A0A2U2BLR7</accession>
<dbReference type="PANTHER" id="PTHR30606:SF9">
    <property type="entry name" value="LIPID A BIOSYNTHESIS LAUROYLTRANSFERASE"/>
    <property type="match status" value="1"/>
</dbReference>
<keyword evidence="4 7" id="KW-0808">Transferase</keyword>
<evidence type="ECO:0000256" key="5">
    <source>
        <dbReference type="ARBA" id="ARBA00023136"/>
    </source>
</evidence>
<protein>
    <submittedName>
        <fullName evidence="7">Acyltransferase</fullName>
    </submittedName>
</protein>
<dbReference type="CDD" id="cd07984">
    <property type="entry name" value="LPLAT_LABLAT-like"/>
    <property type="match status" value="1"/>
</dbReference>
<proteinExistence type="predicted"/>
<dbReference type="GO" id="GO:0005886">
    <property type="term" value="C:plasma membrane"/>
    <property type="evidence" value="ECO:0007669"/>
    <property type="project" value="UniProtKB-SubCell"/>
</dbReference>
<evidence type="ECO:0000313" key="7">
    <source>
        <dbReference type="EMBL" id="PWE14964.1"/>
    </source>
</evidence>
<keyword evidence="5" id="KW-0472">Membrane</keyword>
<name>A0A2U2BLR7_ALCFA</name>
<evidence type="ECO:0000256" key="1">
    <source>
        <dbReference type="ARBA" id="ARBA00004533"/>
    </source>
</evidence>
<dbReference type="EMBL" id="QEXO01000002">
    <property type="protein sequence ID" value="PWE14964.1"/>
    <property type="molecule type" value="Genomic_DNA"/>
</dbReference>
<organism evidence="7 8">
    <name type="scientific">Alcaligenes faecalis</name>
    <dbReference type="NCBI Taxonomy" id="511"/>
    <lineage>
        <taxon>Bacteria</taxon>
        <taxon>Pseudomonadati</taxon>
        <taxon>Pseudomonadota</taxon>
        <taxon>Betaproteobacteria</taxon>
        <taxon>Burkholderiales</taxon>
        <taxon>Alcaligenaceae</taxon>
        <taxon>Alcaligenes</taxon>
    </lineage>
</organism>
<dbReference type="STRING" id="511.UZ73_08595"/>
<dbReference type="PIRSF" id="PIRSF026649">
    <property type="entry name" value="MsbB"/>
    <property type="match status" value="1"/>
</dbReference>
<evidence type="ECO:0000256" key="2">
    <source>
        <dbReference type="ARBA" id="ARBA00022475"/>
    </source>
</evidence>
<evidence type="ECO:0000256" key="4">
    <source>
        <dbReference type="ARBA" id="ARBA00022679"/>
    </source>
</evidence>
<dbReference type="GO" id="GO:0009247">
    <property type="term" value="P:glycolipid biosynthetic process"/>
    <property type="evidence" value="ECO:0007669"/>
    <property type="project" value="UniProtKB-ARBA"/>
</dbReference>
<keyword evidence="6 7" id="KW-0012">Acyltransferase</keyword>
<dbReference type="AlphaFoldDB" id="A0A2U2BLR7"/>
<evidence type="ECO:0000256" key="6">
    <source>
        <dbReference type="ARBA" id="ARBA00023315"/>
    </source>
</evidence>
<dbReference type="InterPro" id="IPR004960">
    <property type="entry name" value="LipA_acyltrans"/>
</dbReference>
<dbReference type="RefSeq" id="WP_109088983.1">
    <property type="nucleotide sequence ID" value="NZ_QEXO01000002.1"/>
</dbReference>
<gene>
    <name evidence="7" type="ORF">DF183_09800</name>
</gene>
<sequence>MSFNSYPLLKSVFTYFGRASVRTRQRWGSVLGGLVHRFASRRRHIVRTNLDLCFPDTPESTRREWEKQHFRLLAQSYLDRGLLWFGLPSTILNTLHLTGEEHITQAMEQGRKVMLLVPHFLGMDAAGTRLSMSISPLVAFYTPQRDPHVDRLMYEGRSRFSSVPLISRKDGIRGLMRALQKGQPIYYLPDMDFGTKGSAFVPFFNVPAATLLSTAQIARNQDALVIPVISRLDAQTGHYHIQVLEPMSDFPGEGTLEEATERMNALIEKYVREDPPQYYWVHRRFKTRPEGQPGIY</sequence>
<dbReference type="Pfam" id="PF03279">
    <property type="entry name" value="Lip_A_acyltrans"/>
    <property type="match status" value="1"/>
</dbReference>
<evidence type="ECO:0000256" key="3">
    <source>
        <dbReference type="ARBA" id="ARBA00022519"/>
    </source>
</evidence>
<keyword evidence="2" id="KW-1003">Cell membrane</keyword>
<keyword evidence="3" id="KW-0997">Cell inner membrane</keyword>
<dbReference type="GO" id="GO:0016746">
    <property type="term" value="F:acyltransferase activity"/>
    <property type="evidence" value="ECO:0007669"/>
    <property type="project" value="UniProtKB-KW"/>
</dbReference>
<dbReference type="Proteomes" id="UP000245216">
    <property type="component" value="Unassembled WGS sequence"/>
</dbReference>
<reference evidence="7 8" key="1">
    <citation type="submission" date="2018-05" db="EMBL/GenBank/DDBJ databases">
        <title>Genome Sequence of an Efficient Indole-Degrading Bacterium, Alcaligenes sp.YBY.</title>
        <authorList>
            <person name="Yang B."/>
        </authorList>
    </citation>
    <scope>NUCLEOTIDE SEQUENCE [LARGE SCALE GENOMIC DNA]</scope>
    <source>
        <strain evidence="7 8">YBY</strain>
    </source>
</reference>